<keyword evidence="3" id="KW-1185">Reference proteome</keyword>
<evidence type="ECO:0000313" key="2">
    <source>
        <dbReference type="EMBL" id="KAK3324249.1"/>
    </source>
</evidence>
<proteinExistence type="predicted"/>
<dbReference type="AlphaFoldDB" id="A0AAE0IFL6"/>
<dbReference type="EMBL" id="JAUEPO010000004">
    <property type="protein sequence ID" value="KAK3324249.1"/>
    <property type="molecule type" value="Genomic_DNA"/>
</dbReference>
<reference evidence="2" key="2">
    <citation type="submission" date="2023-06" db="EMBL/GenBank/DDBJ databases">
        <authorList>
            <consortium name="Lawrence Berkeley National Laboratory"/>
            <person name="Haridas S."/>
            <person name="Hensen N."/>
            <person name="Bonometti L."/>
            <person name="Westerberg I."/>
            <person name="Brannstrom I.O."/>
            <person name="Guillou S."/>
            <person name="Cros-Aarteil S."/>
            <person name="Calhoun S."/>
            <person name="Kuo A."/>
            <person name="Mondo S."/>
            <person name="Pangilinan J."/>
            <person name="Riley R."/>
            <person name="Labutti K."/>
            <person name="Andreopoulos B."/>
            <person name="Lipzen A."/>
            <person name="Chen C."/>
            <person name="Yanf M."/>
            <person name="Daum C."/>
            <person name="Ng V."/>
            <person name="Clum A."/>
            <person name="Steindorff A."/>
            <person name="Ohm R."/>
            <person name="Martin F."/>
            <person name="Silar P."/>
            <person name="Natvig D."/>
            <person name="Lalanne C."/>
            <person name="Gautier V."/>
            <person name="Ament-Velasquez S.L."/>
            <person name="Kruys A."/>
            <person name="Hutchinson M.I."/>
            <person name="Powell A.J."/>
            <person name="Barry K."/>
            <person name="Miller A.N."/>
            <person name="Grigoriev I.V."/>
            <person name="Debuchy R."/>
            <person name="Gladieux P."/>
            <person name="Thoren M.H."/>
            <person name="Johannesson H."/>
        </authorList>
    </citation>
    <scope>NUCLEOTIDE SEQUENCE</scope>
    <source>
        <strain evidence="2">SMH4131-1</strain>
    </source>
</reference>
<organism evidence="2 3">
    <name type="scientific">Cercophora scortea</name>
    <dbReference type="NCBI Taxonomy" id="314031"/>
    <lineage>
        <taxon>Eukaryota</taxon>
        <taxon>Fungi</taxon>
        <taxon>Dikarya</taxon>
        <taxon>Ascomycota</taxon>
        <taxon>Pezizomycotina</taxon>
        <taxon>Sordariomycetes</taxon>
        <taxon>Sordariomycetidae</taxon>
        <taxon>Sordariales</taxon>
        <taxon>Lasiosphaeriaceae</taxon>
        <taxon>Cercophora</taxon>
    </lineage>
</organism>
<evidence type="ECO:0000256" key="1">
    <source>
        <dbReference type="SAM" id="SignalP"/>
    </source>
</evidence>
<protein>
    <submittedName>
        <fullName evidence="2">Uncharacterized protein</fullName>
    </submittedName>
</protein>
<dbReference type="Proteomes" id="UP001286456">
    <property type="component" value="Unassembled WGS sequence"/>
</dbReference>
<feature type="chain" id="PRO_5041930113" evidence="1">
    <location>
        <begin position="19"/>
        <end position="105"/>
    </location>
</feature>
<keyword evidence="1" id="KW-0732">Signal</keyword>
<gene>
    <name evidence="2" type="ORF">B0T19DRAFT_428155</name>
</gene>
<sequence length="105" mass="12021">MRIHKHFAVCGFCPCVWLRAPCHTCTYVSYTVHDDWIDACVISMHVMYEHVSHEMFVQSEKGVAIFRFAHHHIISSHHVMSPIRITQEGETKKIIIGCSSGIILS</sequence>
<reference evidence="2" key="1">
    <citation type="journal article" date="2023" name="Mol. Phylogenet. Evol.">
        <title>Genome-scale phylogeny and comparative genomics of the fungal order Sordariales.</title>
        <authorList>
            <person name="Hensen N."/>
            <person name="Bonometti L."/>
            <person name="Westerberg I."/>
            <person name="Brannstrom I.O."/>
            <person name="Guillou S."/>
            <person name="Cros-Aarteil S."/>
            <person name="Calhoun S."/>
            <person name="Haridas S."/>
            <person name="Kuo A."/>
            <person name="Mondo S."/>
            <person name="Pangilinan J."/>
            <person name="Riley R."/>
            <person name="LaButti K."/>
            <person name="Andreopoulos B."/>
            <person name="Lipzen A."/>
            <person name="Chen C."/>
            <person name="Yan M."/>
            <person name="Daum C."/>
            <person name="Ng V."/>
            <person name="Clum A."/>
            <person name="Steindorff A."/>
            <person name="Ohm R.A."/>
            <person name="Martin F."/>
            <person name="Silar P."/>
            <person name="Natvig D.O."/>
            <person name="Lalanne C."/>
            <person name="Gautier V."/>
            <person name="Ament-Velasquez S.L."/>
            <person name="Kruys A."/>
            <person name="Hutchinson M.I."/>
            <person name="Powell A.J."/>
            <person name="Barry K."/>
            <person name="Miller A.N."/>
            <person name="Grigoriev I.V."/>
            <person name="Debuchy R."/>
            <person name="Gladieux P."/>
            <person name="Hiltunen Thoren M."/>
            <person name="Johannesson H."/>
        </authorList>
    </citation>
    <scope>NUCLEOTIDE SEQUENCE</scope>
    <source>
        <strain evidence="2">SMH4131-1</strain>
    </source>
</reference>
<accession>A0AAE0IFL6</accession>
<feature type="signal peptide" evidence="1">
    <location>
        <begin position="1"/>
        <end position="18"/>
    </location>
</feature>
<evidence type="ECO:0000313" key="3">
    <source>
        <dbReference type="Proteomes" id="UP001286456"/>
    </source>
</evidence>
<comment type="caution">
    <text evidence="2">The sequence shown here is derived from an EMBL/GenBank/DDBJ whole genome shotgun (WGS) entry which is preliminary data.</text>
</comment>
<name>A0AAE0IFL6_9PEZI</name>